<evidence type="ECO:0000313" key="2">
    <source>
        <dbReference type="Proteomes" id="UP000663836"/>
    </source>
</evidence>
<protein>
    <submittedName>
        <fullName evidence="1">Uncharacterized protein</fullName>
    </submittedName>
</protein>
<dbReference type="AlphaFoldDB" id="A0A819JUG9"/>
<dbReference type="Proteomes" id="UP000663836">
    <property type="component" value="Unassembled WGS sequence"/>
</dbReference>
<organism evidence="1 2">
    <name type="scientific">Rotaria sordida</name>
    <dbReference type="NCBI Taxonomy" id="392033"/>
    <lineage>
        <taxon>Eukaryota</taxon>
        <taxon>Metazoa</taxon>
        <taxon>Spiralia</taxon>
        <taxon>Gnathifera</taxon>
        <taxon>Rotifera</taxon>
        <taxon>Eurotatoria</taxon>
        <taxon>Bdelloidea</taxon>
        <taxon>Philodinida</taxon>
        <taxon>Philodinidae</taxon>
        <taxon>Rotaria</taxon>
    </lineage>
</organism>
<reference evidence="1" key="1">
    <citation type="submission" date="2021-02" db="EMBL/GenBank/DDBJ databases">
        <authorList>
            <person name="Nowell W R."/>
        </authorList>
    </citation>
    <scope>NUCLEOTIDE SEQUENCE</scope>
</reference>
<proteinExistence type="predicted"/>
<sequence>MQTFDDITFNGNLYTARSSLALLLYEQNGVAMAIPLANANLMSFIRVFGNARHCRDHMETNQNRRKMITLFAYDENMHKWLTDNATDIPPNLQEIKIFCKADDRAFVAIWARRHIRRFKNATFEIISCDRLNYELLLFGVDFLEKLHSDFRPRSRLQRRSYRNYKRICHALANYFWHEANRENV</sequence>
<evidence type="ECO:0000313" key="1">
    <source>
        <dbReference type="EMBL" id="CAF3938604.1"/>
    </source>
</evidence>
<gene>
    <name evidence="1" type="ORF">JBS370_LOCUS22867</name>
</gene>
<comment type="caution">
    <text evidence="1">The sequence shown here is derived from an EMBL/GenBank/DDBJ whole genome shotgun (WGS) entry which is preliminary data.</text>
</comment>
<dbReference type="EMBL" id="CAJOBD010003271">
    <property type="protein sequence ID" value="CAF3938604.1"/>
    <property type="molecule type" value="Genomic_DNA"/>
</dbReference>
<accession>A0A819JUG9</accession>
<name>A0A819JUG9_9BILA</name>